<dbReference type="Gene3D" id="3.30.200.20">
    <property type="entry name" value="Phosphorylase Kinase, domain 1"/>
    <property type="match status" value="1"/>
</dbReference>
<dbReference type="PANTHER" id="PTHR24361">
    <property type="entry name" value="MITOGEN-ACTIVATED KINASE KINASE KINASE"/>
    <property type="match status" value="1"/>
</dbReference>
<evidence type="ECO:0000313" key="4">
    <source>
        <dbReference type="Proteomes" id="UP000196573"/>
    </source>
</evidence>
<dbReference type="InterPro" id="IPR053235">
    <property type="entry name" value="Ser_Thr_kinase"/>
</dbReference>
<dbReference type="InterPro" id="IPR000719">
    <property type="entry name" value="Prot_kinase_dom"/>
</dbReference>
<keyword evidence="3" id="KW-0808">Transferase</keyword>
<accession>A0A1X7AN18</accession>
<dbReference type="EC" id="2.7.11.1" evidence="3"/>
<evidence type="ECO:0000256" key="1">
    <source>
        <dbReference type="SAM" id="SignalP"/>
    </source>
</evidence>
<dbReference type="OrthoDB" id="9770715at2"/>
<dbReference type="PROSITE" id="PS00108">
    <property type="entry name" value="PROTEIN_KINASE_ST"/>
    <property type="match status" value="1"/>
</dbReference>
<dbReference type="InterPro" id="IPR011009">
    <property type="entry name" value="Kinase-like_dom_sf"/>
</dbReference>
<keyword evidence="1" id="KW-0732">Signal</keyword>
<dbReference type="AlphaFoldDB" id="A0A1X7AN18"/>
<dbReference type="PROSITE" id="PS50011">
    <property type="entry name" value="PROTEIN_KINASE_DOM"/>
    <property type="match status" value="1"/>
</dbReference>
<gene>
    <name evidence="3" type="primary">pknA_2</name>
    <name evidence="3" type="ORF">EHSB41UT_03315</name>
</gene>
<keyword evidence="4" id="KW-1185">Reference proteome</keyword>
<name>A0A1X7AN18_9GAMM</name>
<dbReference type="EMBL" id="FWPT01000008">
    <property type="protein sequence ID" value="SMA49522.1"/>
    <property type="molecule type" value="Genomic_DNA"/>
</dbReference>
<reference evidence="3 4" key="1">
    <citation type="submission" date="2017-03" db="EMBL/GenBank/DDBJ databases">
        <authorList>
            <person name="Afonso C.L."/>
            <person name="Miller P.J."/>
            <person name="Scott M.A."/>
            <person name="Spackman E."/>
            <person name="Goraichik I."/>
            <person name="Dimitrov K.M."/>
            <person name="Suarez D.L."/>
            <person name="Swayne D.E."/>
        </authorList>
    </citation>
    <scope>NUCLEOTIDE SEQUENCE [LARGE SCALE GENOMIC DNA]</scope>
    <source>
        <strain evidence="3">SB41UT1</strain>
    </source>
</reference>
<evidence type="ECO:0000259" key="2">
    <source>
        <dbReference type="PROSITE" id="PS50011"/>
    </source>
</evidence>
<dbReference type="Gene3D" id="1.10.510.10">
    <property type="entry name" value="Transferase(Phosphotransferase) domain 1"/>
    <property type="match status" value="1"/>
</dbReference>
<dbReference type="SMART" id="SM00220">
    <property type="entry name" value="S_TKc"/>
    <property type="match status" value="1"/>
</dbReference>
<proteinExistence type="predicted"/>
<dbReference type="GO" id="GO:0004674">
    <property type="term" value="F:protein serine/threonine kinase activity"/>
    <property type="evidence" value="ECO:0007669"/>
    <property type="project" value="UniProtKB-EC"/>
</dbReference>
<evidence type="ECO:0000313" key="3">
    <source>
        <dbReference type="EMBL" id="SMA49522.1"/>
    </source>
</evidence>
<feature type="domain" description="Protein kinase" evidence="2">
    <location>
        <begin position="417"/>
        <end position="688"/>
    </location>
</feature>
<feature type="chain" id="PRO_5012214210" evidence="1">
    <location>
        <begin position="28"/>
        <end position="701"/>
    </location>
</feature>
<dbReference type="SUPFAM" id="SSF56112">
    <property type="entry name" value="Protein kinase-like (PK-like)"/>
    <property type="match status" value="1"/>
</dbReference>
<dbReference type="RefSeq" id="WP_087111911.1">
    <property type="nucleotide sequence ID" value="NZ_CBCSCN010000010.1"/>
</dbReference>
<keyword evidence="3" id="KW-0418">Kinase</keyword>
<dbReference type="GO" id="GO:0005524">
    <property type="term" value="F:ATP binding"/>
    <property type="evidence" value="ECO:0007669"/>
    <property type="project" value="InterPro"/>
</dbReference>
<organism evidence="3 4">
    <name type="scientific">Parendozoicomonas haliclonae</name>
    <dbReference type="NCBI Taxonomy" id="1960125"/>
    <lineage>
        <taxon>Bacteria</taxon>
        <taxon>Pseudomonadati</taxon>
        <taxon>Pseudomonadota</taxon>
        <taxon>Gammaproteobacteria</taxon>
        <taxon>Oceanospirillales</taxon>
        <taxon>Endozoicomonadaceae</taxon>
        <taxon>Parendozoicomonas</taxon>
    </lineage>
</organism>
<dbReference type="Proteomes" id="UP000196573">
    <property type="component" value="Unassembled WGS sequence"/>
</dbReference>
<dbReference type="GO" id="GO:0005737">
    <property type="term" value="C:cytoplasm"/>
    <property type="evidence" value="ECO:0007669"/>
    <property type="project" value="TreeGrafter"/>
</dbReference>
<dbReference type="PANTHER" id="PTHR24361:SF785">
    <property type="entry name" value="DUAL SPECIFICITY MITOGEN-ACTIVATED PROTEIN KINASE KINASE 1"/>
    <property type="match status" value="1"/>
</dbReference>
<dbReference type="InterPro" id="IPR008271">
    <property type="entry name" value="Ser/Thr_kinase_AS"/>
</dbReference>
<protein>
    <submittedName>
        <fullName evidence="3">Serine/threonine-protein kinase PknA</fullName>
        <ecNumber evidence="3">2.7.11.1</ecNumber>
    </submittedName>
</protein>
<sequence>MAFLRLSALRYSLLVLVLCVVSGVLLAADTDDPGEPEVDLLADFPVLSTSAGTVIPFGQARIFLPDVNLPRQMTGALSKAAVAIAARKIMYHWLIWSLGSADRFLSVDHYKKVLGWYKEGRLDSMLSFGYVLLQFKNFFDISLEVGHEVSNRISNAAGWERVGSLPVYPGKVLDKAVFIDVMLRPNLLEGKMERTLDIIPLKSVDVSDDALTSWQRELASLVNTALQNDIQLIRLSMRDKGAVELEWQSRHAWYGFNYAPLYSAPFTTPELMNWLRFSYGHQEQNSSISTVLSPNALRCIGRKLQGEVFECQPEPASVSRIDSEHLEVSLDQGQGRLHILDNQSPWPGLPGTMVFDDKAGSPRSIINHSNQYRMPRWLAPVADALLYEAAVSAVEPIVDSAFEYSNRWWHGADQYKVLEVLKDTTADIGKVQSRVERVQDAQGKTWIRKTVWDTRNRGFDAVQPSNSFLDLARERSMLNRLQHDNIVKLHDSWIENSGTRNAAMVLIEEDAGDSLMQTEISSVQQFKHVMRGSLSALQAMHKKGIAHFDIKPGNIMVDKNDNVRVGDLGLAMHLDKEGRGLVLGATPDYMAKEVRINGQVPWQADIWSLGVLGLLDGPVEDAPLYDRHTIYDKTESLNDLMNLRLRDYVSSKDDPKNGPGLSDFLGRMMEPDYLKRESYDQLLGHPFLNSYQTGRGYYYGQ</sequence>
<dbReference type="Pfam" id="PF00069">
    <property type="entry name" value="Pkinase"/>
    <property type="match status" value="1"/>
</dbReference>
<feature type="signal peptide" evidence="1">
    <location>
        <begin position="1"/>
        <end position="27"/>
    </location>
</feature>